<evidence type="ECO:0000256" key="1">
    <source>
        <dbReference type="ARBA" id="ARBA00022798"/>
    </source>
</evidence>
<dbReference type="FunFam" id="1.10.10.10:FF:000056">
    <property type="entry name" value="IclR family transcriptional regulator"/>
    <property type="match status" value="1"/>
</dbReference>
<dbReference type="SMART" id="SM00346">
    <property type="entry name" value="HTH_ICLR"/>
    <property type="match status" value="1"/>
</dbReference>
<dbReference type="Pfam" id="PF09339">
    <property type="entry name" value="HTH_IclR"/>
    <property type="match status" value="1"/>
</dbReference>
<dbReference type="InterPro" id="IPR005471">
    <property type="entry name" value="Tscrpt_reg_IclR_N"/>
</dbReference>
<dbReference type="InterPro" id="IPR036388">
    <property type="entry name" value="WH-like_DNA-bd_sf"/>
</dbReference>
<dbReference type="PROSITE" id="PS51078">
    <property type="entry name" value="ICLR_ED"/>
    <property type="match status" value="1"/>
</dbReference>
<dbReference type="Gene3D" id="1.10.10.10">
    <property type="entry name" value="Winged helix-like DNA-binding domain superfamily/Winged helix DNA-binding domain"/>
    <property type="match status" value="1"/>
</dbReference>
<dbReference type="GO" id="GO:0046278">
    <property type="term" value="P:3,4-dihydroxybenzoate metabolic process"/>
    <property type="evidence" value="ECO:0007669"/>
    <property type="project" value="InterPro"/>
</dbReference>
<reference evidence="9 10" key="1">
    <citation type="submission" date="2012-08" db="EMBL/GenBank/DDBJ databases">
        <title>Whole genome shotgun sequence of Kineosphaera limosa NBRC 100340.</title>
        <authorList>
            <person name="Yoshida I."/>
            <person name="Isaki S."/>
            <person name="Hosoyama A."/>
            <person name="Tsuchikane K."/>
            <person name="Katsumata H."/>
            <person name="Ando Y."/>
            <person name="Ohji S."/>
            <person name="Hamada M."/>
            <person name="Tamura T."/>
            <person name="Yamazoe A."/>
            <person name="Yamazaki S."/>
            <person name="Fujita N."/>
        </authorList>
    </citation>
    <scope>NUCLEOTIDE SEQUENCE [LARGE SCALE GENOMIC DNA]</scope>
    <source>
        <strain evidence="9 10">NBRC 100340</strain>
    </source>
</reference>
<keyword evidence="1" id="KW-0319">Glycerol metabolism</keyword>
<keyword evidence="10" id="KW-1185">Reference proteome</keyword>
<dbReference type="GO" id="GO:0006071">
    <property type="term" value="P:glycerol metabolic process"/>
    <property type="evidence" value="ECO:0007669"/>
    <property type="project" value="UniProtKB-KW"/>
</dbReference>
<dbReference type="InterPro" id="IPR050707">
    <property type="entry name" value="HTH_MetabolicPath_Reg"/>
</dbReference>
<name>K6W7U3_9MICO</name>
<dbReference type="SUPFAM" id="SSF46785">
    <property type="entry name" value="Winged helix' DNA-binding domain"/>
    <property type="match status" value="1"/>
</dbReference>
<dbReference type="Gene3D" id="3.30.450.40">
    <property type="match status" value="1"/>
</dbReference>
<evidence type="ECO:0000256" key="3">
    <source>
        <dbReference type="ARBA" id="ARBA00023125"/>
    </source>
</evidence>
<dbReference type="EMBL" id="BAHD01000018">
    <property type="protein sequence ID" value="GAB95265.1"/>
    <property type="molecule type" value="Genomic_DNA"/>
</dbReference>
<protein>
    <recommendedName>
        <fullName evidence="6">Glycerol operon regulatory protein</fullName>
    </recommendedName>
</protein>
<evidence type="ECO:0000256" key="5">
    <source>
        <dbReference type="ARBA" id="ARBA00058938"/>
    </source>
</evidence>
<dbReference type="GO" id="GO:0003677">
    <property type="term" value="F:DNA binding"/>
    <property type="evidence" value="ECO:0007669"/>
    <property type="project" value="UniProtKB-KW"/>
</dbReference>
<comment type="function">
    <text evidence="5">May be an activator protein for the gylABX operon.</text>
</comment>
<dbReference type="eggNOG" id="COG1414">
    <property type="taxonomic scope" value="Bacteria"/>
</dbReference>
<dbReference type="PROSITE" id="PS51077">
    <property type="entry name" value="HTH_ICLR"/>
    <property type="match status" value="1"/>
</dbReference>
<dbReference type="GO" id="GO:0045892">
    <property type="term" value="P:negative regulation of DNA-templated transcription"/>
    <property type="evidence" value="ECO:0007669"/>
    <property type="project" value="TreeGrafter"/>
</dbReference>
<gene>
    <name evidence="9" type="primary">pcaR</name>
    <name evidence="9" type="ORF">KILIM_018_00120</name>
</gene>
<dbReference type="InterPro" id="IPR036390">
    <property type="entry name" value="WH_DNA-bd_sf"/>
</dbReference>
<dbReference type="Pfam" id="PF01614">
    <property type="entry name" value="IclR_C"/>
    <property type="match status" value="1"/>
</dbReference>
<evidence type="ECO:0000259" key="8">
    <source>
        <dbReference type="PROSITE" id="PS51078"/>
    </source>
</evidence>
<dbReference type="NCBIfam" id="TIGR02431">
    <property type="entry name" value="pcaR_pcaU"/>
    <property type="match status" value="1"/>
</dbReference>
<sequence length="248" mass="26896">MQSLARGLAVIAAFDADNPQMTLSEVARRTGLSRATARRFLLTLEHLGYVRSDGREFALTPQVMRLGFAYLSSQSLPDVAQPHLTELSRQLQESTSVAVLDGDDITYVARQATRRIMTVAIRVGTRFPAYATSMGRVLLADFDEPALQAYLERVPLVSITSGTLTDPAQLRAELGRIRDQGYAVVDQELELGLRSIAAPIRDGAGRVVAAVNVSTGVLTPHGQSVEQLLEPLLETAAKIEGDLRAQGR</sequence>
<proteinExistence type="predicted"/>
<evidence type="ECO:0000259" key="7">
    <source>
        <dbReference type="PROSITE" id="PS51077"/>
    </source>
</evidence>
<dbReference type="GO" id="GO:0045893">
    <property type="term" value="P:positive regulation of DNA-templated transcription"/>
    <property type="evidence" value="ECO:0007669"/>
    <property type="project" value="InterPro"/>
</dbReference>
<organism evidence="9 10">
    <name type="scientific">Kineosphaera limosa NBRC 100340</name>
    <dbReference type="NCBI Taxonomy" id="1184609"/>
    <lineage>
        <taxon>Bacteria</taxon>
        <taxon>Bacillati</taxon>
        <taxon>Actinomycetota</taxon>
        <taxon>Actinomycetes</taxon>
        <taxon>Micrococcales</taxon>
        <taxon>Dermatophilaceae</taxon>
        <taxon>Kineosphaera</taxon>
    </lineage>
</organism>
<feature type="domain" description="HTH iclR-type" evidence="7">
    <location>
        <begin position="1"/>
        <end position="61"/>
    </location>
</feature>
<dbReference type="InterPro" id="IPR012794">
    <property type="entry name" value="PcaR_PcaU"/>
</dbReference>
<keyword evidence="2" id="KW-0805">Transcription regulation</keyword>
<keyword evidence="4" id="KW-0804">Transcription</keyword>
<comment type="caution">
    <text evidence="9">The sequence shown here is derived from an EMBL/GenBank/DDBJ whole genome shotgun (WGS) entry which is preliminary data.</text>
</comment>
<dbReference type="STRING" id="1184609.KILIM_018_00120"/>
<dbReference type="SUPFAM" id="SSF55781">
    <property type="entry name" value="GAF domain-like"/>
    <property type="match status" value="1"/>
</dbReference>
<feature type="domain" description="IclR-ED" evidence="8">
    <location>
        <begin position="62"/>
        <end position="245"/>
    </location>
</feature>
<evidence type="ECO:0000256" key="2">
    <source>
        <dbReference type="ARBA" id="ARBA00023015"/>
    </source>
</evidence>
<evidence type="ECO:0000313" key="10">
    <source>
        <dbReference type="Proteomes" id="UP000008366"/>
    </source>
</evidence>
<keyword evidence="3" id="KW-0238">DNA-binding</keyword>
<dbReference type="GO" id="GO:0003700">
    <property type="term" value="F:DNA-binding transcription factor activity"/>
    <property type="evidence" value="ECO:0007669"/>
    <property type="project" value="TreeGrafter"/>
</dbReference>
<dbReference type="InterPro" id="IPR014757">
    <property type="entry name" value="Tscrpt_reg_IclR_C"/>
</dbReference>
<evidence type="ECO:0000256" key="4">
    <source>
        <dbReference type="ARBA" id="ARBA00023163"/>
    </source>
</evidence>
<dbReference type="PANTHER" id="PTHR30136">
    <property type="entry name" value="HELIX-TURN-HELIX TRANSCRIPTIONAL REGULATOR, ICLR FAMILY"/>
    <property type="match status" value="1"/>
</dbReference>
<dbReference type="AlphaFoldDB" id="K6W7U3"/>
<dbReference type="PANTHER" id="PTHR30136:SF34">
    <property type="entry name" value="TRANSCRIPTIONAL REGULATOR"/>
    <property type="match status" value="1"/>
</dbReference>
<accession>K6W7U3</accession>
<dbReference type="Proteomes" id="UP000008366">
    <property type="component" value="Unassembled WGS sequence"/>
</dbReference>
<evidence type="ECO:0000256" key="6">
    <source>
        <dbReference type="ARBA" id="ARBA00070406"/>
    </source>
</evidence>
<evidence type="ECO:0000313" key="9">
    <source>
        <dbReference type="EMBL" id="GAB95265.1"/>
    </source>
</evidence>
<dbReference type="InterPro" id="IPR029016">
    <property type="entry name" value="GAF-like_dom_sf"/>
</dbReference>